<organism evidence="1 2">
    <name type="scientific">Potamilus streckersoni</name>
    <dbReference type="NCBI Taxonomy" id="2493646"/>
    <lineage>
        <taxon>Eukaryota</taxon>
        <taxon>Metazoa</taxon>
        <taxon>Spiralia</taxon>
        <taxon>Lophotrochozoa</taxon>
        <taxon>Mollusca</taxon>
        <taxon>Bivalvia</taxon>
        <taxon>Autobranchia</taxon>
        <taxon>Heteroconchia</taxon>
        <taxon>Palaeoheterodonta</taxon>
        <taxon>Unionida</taxon>
        <taxon>Unionoidea</taxon>
        <taxon>Unionidae</taxon>
        <taxon>Ambleminae</taxon>
        <taxon>Lampsilini</taxon>
        <taxon>Potamilus</taxon>
    </lineage>
</organism>
<evidence type="ECO:0000313" key="2">
    <source>
        <dbReference type="Proteomes" id="UP001195483"/>
    </source>
</evidence>
<protein>
    <submittedName>
        <fullName evidence="1">Uncharacterized protein</fullName>
    </submittedName>
</protein>
<dbReference type="AlphaFoldDB" id="A0AAE0TE70"/>
<reference evidence="1" key="1">
    <citation type="journal article" date="2021" name="Genome Biol. Evol.">
        <title>A High-Quality Reference Genome for a Parasitic Bivalve with Doubly Uniparental Inheritance (Bivalvia: Unionida).</title>
        <authorList>
            <person name="Smith C.H."/>
        </authorList>
    </citation>
    <scope>NUCLEOTIDE SEQUENCE</scope>
    <source>
        <strain evidence="1">CHS0354</strain>
    </source>
</reference>
<reference evidence="1" key="3">
    <citation type="submission" date="2023-05" db="EMBL/GenBank/DDBJ databases">
        <authorList>
            <person name="Smith C.H."/>
        </authorList>
    </citation>
    <scope>NUCLEOTIDE SEQUENCE</scope>
    <source>
        <strain evidence="1">CHS0354</strain>
        <tissue evidence="1">Mantle</tissue>
    </source>
</reference>
<gene>
    <name evidence="1" type="ORF">CHS0354_007306</name>
</gene>
<name>A0AAE0TE70_9BIVA</name>
<dbReference type="Proteomes" id="UP001195483">
    <property type="component" value="Unassembled WGS sequence"/>
</dbReference>
<feature type="non-terminal residue" evidence="1">
    <location>
        <position position="64"/>
    </location>
</feature>
<comment type="caution">
    <text evidence="1">The sequence shown here is derived from an EMBL/GenBank/DDBJ whole genome shotgun (WGS) entry which is preliminary data.</text>
</comment>
<sequence length="64" mass="7747">MRRVATNAISEFHRHVFVAFQLAARRTYQTENKHTFENIRLSRIHVRINYRQYSGRELECIVVI</sequence>
<accession>A0AAE0TE70</accession>
<dbReference type="EMBL" id="JAEAOA010000502">
    <property type="protein sequence ID" value="KAK3608275.1"/>
    <property type="molecule type" value="Genomic_DNA"/>
</dbReference>
<proteinExistence type="predicted"/>
<reference evidence="1" key="2">
    <citation type="journal article" date="2021" name="Genome Biol. Evol.">
        <title>Developing a high-quality reference genome for a parasitic bivalve with doubly uniparental inheritance (Bivalvia: Unionida).</title>
        <authorList>
            <person name="Smith C.H."/>
        </authorList>
    </citation>
    <scope>NUCLEOTIDE SEQUENCE</scope>
    <source>
        <strain evidence="1">CHS0354</strain>
        <tissue evidence="1">Mantle</tissue>
    </source>
</reference>
<evidence type="ECO:0000313" key="1">
    <source>
        <dbReference type="EMBL" id="KAK3608275.1"/>
    </source>
</evidence>
<keyword evidence="2" id="KW-1185">Reference proteome</keyword>